<accession>A0ABN8NQ89</accession>
<evidence type="ECO:0000313" key="1">
    <source>
        <dbReference type="EMBL" id="CAH3118017.1"/>
    </source>
</evidence>
<proteinExistence type="predicted"/>
<dbReference type="Proteomes" id="UP001159405">
    <property type="component" value="Unassembled WGS sequence"/>
</dbReference>
<protein>
    <submittedName>
        <fullName evidence="1">Uncharacterized protein</fullName>
    </submittedName>
</protein>
<evidence type="ECO:0000313" key="2">
    <source>
        <dbReference type="Proteomes" id="UP001159405"/>
    </source>
</evidence>
<reference evidence="1 2" key="1">
    <citation type="submission" date="2022-05" db="EMBL/GenBank/DDBJ databases">
        <authorList>
            <consortium name="Genoscope - CEA"/>
            <person name="William W."/>
        </authorList>
    </citation>
    <scope>NUCLEOTIDE SEQUENCE [LARGE SCALE GENOMIC DNA]</scope>
</reference>
<dbReference type="EMBL" id="CALNXK010000031">
    <property type="protein sequence ID" value="CAH3118017.1"/>
    <property type="molecule type" value="Genomic_DNA"/>
</dbReference>
<gene>
    <name evidence="1" type="ORF">PLOB_00026210</name>
</gene>
<organism evidence="1 2">
    <name type="scientific">Porites lobata</name>
    <dbReference type="NCBI Taxonomy" id="104759"/>
    <lineage>
        <taxon>Eukaryota</taxon>
        <taxon>Metazoa</taxon>
        <taxon>Cnidaria</taxon>
        <taxon>Anthozoa</taxon>
        <taxon>Hexacorallia</taxon>
        <taxon>Scleractinia</taxon>
        <taxon>Fungiina</taxon>
        <taxon>Poritidae</taxon>
        <taxon>Porites</taxon>
    </lineage>
</organism>
<keyword evidence="2" id="KW-1185">Reference proteome</keyword>
<name>A0ABN8NQ89_9CNID</name>
<sequence length="110" mass="12371">MCIAATSRNIKMTKLKESVKCEFLTLEVFLKLLIMEGPLEKYPENWFKRCWHAKAHGGAAFMFHGNCDEWGSTVTIIQVGNYMLVDAVTCPGMQTALVGMEITAKPLFTH</sequence>
<comment type="caution">
    <text evidence="1">The sequence shown here is derived from an EMBL/GenBank/DDBJ whole genome shotgun (WGS) entry which is preliminary data.</text>
</comment>